<feature type="domain" description="SHSP" evidence="5">
    <location>
        <begin position="56"/>
        <end position="213"/>
    </location>
</feature>
<feature type="region of interest" description="Disordered" evidence="4">
    <location>
        <begin position="133"/>
        <end position="153"/>
    </location>
</feature>
<feature type="compositionally biased region" description="Polar residues" evidence="4">
    <location>
        <begin position="143"/>
        <end position="153"/>
    </location>
</feature>
<evidence type="ECO:0000256" key="2">
    <source>
        <dbReference type="PROSITE-ProRule" id="PRU00285"/>
    </source>
</evidence>
<evidence type="ECO:0000259" key="5">
    <source>
        <dbReference type="PROSITE" id="PS01031"/>
    </source>
</evidence>
<name>A0A8H5BGM6_9AGAR</name>
<dbReference type="PANTHER" id="PTHR11527">
    <property type="entry name" value="HEAT-SHOCK PROTEIN 20 FAMILY MEMBER"/>
    <property type="match status" value="1"/>
</dbReference>
<dbReference type="InterPro" id="IPR031107">
    <property type="entry name" value="Small_HSP"/>
</dbReference>
<reference evidence="6 7" key="1">
    <citation type="journal article" date="2020" name="ISME J.">
        <title>Uncovering the hidden diversity of litter-decomposition mechanisms in mushroom-forming fungi.</title>
        <authorList>
            <person name="Floudas D."/>
            <person name="Bentzer J."/>
            <person name="Ahren D."/>
            <person name="Johansson T."/>
            <person name="Persson P."/>
            <person name="Tunlid A."/>
        </authorList>
    </citation>
    <scope>NUCLEOTIDE SEQUENCE [LARGE SCALE GENOMIC DNA]</scope>
    <source>
        <strain evidence="6 7">CBS 175.51</strain>
    </source>
</reference>
<keyword evidence="7" id="KW-1185">Reference proteome</keyword>
<organism evidence="6 7">
    <name type="scientific">Ephemerocybe angulata</name>
    <dbReference type="NCBI Taxonomy" id="980116"/>
    <lineage>
        <taxon>Eukaryota</taxon>
        <taxon>Fungi</taxon>
        <taxon>Dikarya</taxon>
        <taxon>Basidiomycota</taxon>
        <taxon>Agaricomycotina</taxon>
        <taxon>Agaricomycetes</taxon>
        <taxon>Agaricomycetidae</taxon>
        <taxon>Agaricales</taxon>
        <taxon>Agaricineae</taxon>
        <taxon>Psathyrellaceae</taxon>
        <taxon>Ephemerocybe</taxon>
    </lineage>
</organism>
<sequence length="221" mass="23585">MSSKSSISPRTSPGSMDVMTHPLFQRAVERAANFKCLQAIKAGKLRVVTQEHSNPAIATRFTPRMDVVDDPSSNSLIAVFELPGIKTSDVTLQIRGGSLIISGERRAPPAVEKALRALQRSLPRNPLTAADSLVSGEMESDTDSSPAANSGTALPSTITLHELRFGQFYRAIPVPEGIKESDVSAALQDGMLTVTWPKYPNGTAMQNVTPPVSPLAARAAH</sequence>
<dbReference type="AlphaFoldDB" id="A0A8H5BGM6"/>
<keyword evidence="1" id="KW-0346">Stress response</keyword>
<accession>A0A8H5BGM6</accession>
<dbReference type="CDD" id="cd06464">
    <property type="entry name" value="ACD_sHsps-like"/>
    <property type="match status" value="1"/>
</dbReference>
<evidence type="ECO:0000313" key="6">
    <source>
        <dbReference type="EMBL" id="KAF5322999.1"/>
    </source>
</evidence>
<dbReference type="EMBL" id="JAACJK010000167">
    <property type="protein sequence ID" value="KAF5322999.1"/>
    <property type="molecule type" value="Genomic_DNA"/>
</dbReference>
<dbReference type="Gene3D" id="2.60.40.790">
    <property type="match status" value="1"/>
</dbReference>
<dbReference type="Proteomes" id="UP000541558">
    <property type="component" value="Unassembled WGS sequence"/>
</dbReference>
<evidence type="ECO:0000256" key="4">
    <source>
        <dbReference type="SAM" id="MobiDB-lite"/>
    </source>
</evidence>
<evidence type="ECO:0000256" key="1">
    <source>
        <dbReference type="ARBA" id="ARBA00023016"/>
    </source>
</evidence>
<evidence type="ECO:0000256" key="3">
    <source>
        <dbReference type="RuleBase" id="RU003616"/>
    </source>
</evidence>
<dbReference type="OrthoDB" id="1431247at2759"/>
<dbReference type="Pfam" id="PF00011">
    <property type="entry name" value="HSP20"/>
    <property type="match status" value="1"/>
</dbReference>
<dbReference type="InterPro" id="IPR002068">
    <property type="entry name" value="A-crystallin/Hsp20_dom"/>
</dbReference>
<comment type="similarity">
    <text evidence="2 3">Belongs to the small heat shock protein (HSP20) family.</text>
</comment>
<proteinExistence type="inferred from homology"/>
<evidence type="ECO:0000313" key="7">
    <source>
        <dbReference type="Proteomes" id="UP000541558"/>
    </source>
</evidence>
<comment type="caution">
    <text evidence="6">The sequence shown here is derived from an EMBL/GenBank/DDBJ whole genome shotgun (WGS) entry which is preliminary data.</text>
</comment>
<dbReference type="SUPFAM" id="SSF49764">
    <property type="entry name" value="HSP20-like chaperones"/>
    <property type="match status" value="1"/>
</dbReference>
<protein>
    <recommendedName>
        <fullName evidence="5">SHSP domain-containing protein</fullName>
    </recommendedName>
</protein>
<dbReference type="InterPro" id="IPR008978">
    <property type="entry name" value="HSP20-like_chaperone"/>
</dbReference>
<dbReference type="PROSITE" id="PS01031">
    <property type="entry name" value="SHSP"/>
    <property type="match status" value="1"/>
</dbReference>
<gene>
    <name evidence="6" type="ORF">D9611_009288</name>
</gene>